<gene>
    <name evidence="3" type="ORF">L1049_003029</name>
</gene>
<dbReference type="GO" id="GO:0007062">
    <property type="term" value="P:sister chromatid cohesion"/>
    <property type="evidence" value="ECO:0007669"/>
    <property type="project" value="InterPro"/>
</dbReference>
<dbReference type="GO" id="GO:0008278">
    <property type="term" value="C:cohesin complex"/>
    <property type="evidence" value="ECO:0007669"/>
    <property type="project" value="InterPro"/>
</dbReference>
<dbReference type="GO" id="GO:1990414">
    <property type="term" value="P:replication-born double-strand break repair via sister chromatid exchange"/>
    <property type="evidence" value="ECO:0007669"/>
    <property type="project" value="TreeGrafter"/>
</dbReference>
<protein>
    <submittedName>
        <fullName evidence="3">Uncharacterized protein</fullName>
    </submittedName>
</protein>
<reference evidence="3 4" key="1">
    <citation type="journal article" date="2024" name="Plant J.">
        <title>Genome sequences and population genomics reveal climatic adaptation and genomic divergence between two closely related sweetgum species.</title>
        <authorList>
            <person name="Xu W.Q."/>
            <person name="Ren C.Q."/>
            <person name="Zhang X.Y."/>
            <person name="Comes H.P."/>
            <person name="Liu X.H."/>
            <person name="Li Y.G."/>
            <person name="Kettle C.J."/>
            <person name="Jalonen R."/>
            <person name="Gaisberger H."/>
            <person name="Ma Y.Z."/>
            <person name="Qiu Y.X."/>
        </authorList>
    </citation>
    <scope>NUCLEOTIDE SEQUENCE [LARGE SCALE GENOMIC DNA]</scope>
    <source>
        <strain evidence="3">Hangzhou</strain>
    </source>
</reference>
<organism evidence="3 4">
    <name type="scientific">Liquidambar formosana</name>
    <name type="common">Formosan gum</name>
    <dbReference type="NCBI Taxonomy" id="63359"/>
    <lineage>
        <taxon>Eukaryota</taxon>
        <taxon>Viridiplantae</taxon>
        <taxon>Streptophyta</taxon>
        <taxon>Embryophyta</taxon>
        <taxon>Tracheophyta</taxon>
        <taxon>Spermatophyta</taxon>
        <taxon>Magnoliopsida</taxon>
        <taxon>eudicotyledons</taxon>
        <taxon>Gunneridae</taxon>
        <taxon>Pentapetalae</taxon>
        <taxon>Saxifragales</taxon>
        <taxon>Altingiaceae</taxon>
        <taxon>Liquidambar</taxon>
    </lineage>
</organism>
<accession>A0AAP0R9A5</accession>
<dbReference type="EMBL" id="JBBPBK010000013">
    <property type="protein sequence ID" value="KAK9272653.1"/>
    <property type="molecule type" value="Genomic_DNA"/>
</dbReference>
<dbReference type="PANTHER" id="PTHR12585:SF73">
    <property type="entry name" value="SISTER CHROMATID COHESION 1 PROTEIN 2"/>
    <property type="match status" value="1"/>
</dbReference>
<keyword evidence="2" id="KW-0732">Signal</keyword>
<dbReference type="CDD" id="cd21793">
    <property type="entry name" value="Rad21_Rec8_M_AtSYN1-like"/>
    <property type="match status" value="1"/>
</dbReference>
<evidence type="ECO:0000313" key="3">
    <source>
        <dbReference type="EMBL" id="KAK9272653.1"/>
    </source>
</evidence>
<dbReference type="InterPro" id="IPR039781">
    <property type="entry name" value="Rad21/Rec8-like"/>
</dbReference>
<comment type="caution">
    <text evidence="3">The sequence shown here is derived from an EMBL/GenBank/DDBJ whole genome shotgun (WGS) entry which is preliminary data.</text>
</comment>
<feature type="chain" id="PRO_5042972797" evidence="2">
    <location>
        <begin position="21"/>
        <end position="398"/>
    </location>
</feature>
<keyword evidence="4" id="KW-1185">Reference proteome</keyword>
<sequence length="398" mass="44931">MATVFCSLALFLSGLPSSLAPGETMWCLSEDIMLKDAWINVGVGNYSLDEYHCEGVAADTLAEDTLSPHPMDIVMVVSHPSHNLSNLEEFTDNLEENRFFHEKGLEFEMFNVAEEEYPDFVRPIGEEHQSGEEYPDSVRPIGEEHQNGEDQRKVSEKMSFENAKYQVITEDYNSRNLEASIEMLRDKRFSQEECVDLERFGGAEEEPPDLVRNFDEEHDATNATPINSLEMTSSQNRKHHFIAKDHPLSITVDATLESKFPDASGATTPEFMVISTPANKERARTPSKRKCFLDNDVVLANKVLRESIHDSSGLVCKRRKVPHSALDAWKACRIPNLSQGFLEPLFPCTSLELGSIFYKKKSKTREPVETVETPERLDLPGSTVDRPSVDFPGSVIRR</sequence>
<evidence type="ECO:0000313" key="4">
    <source>
        <dbReference type="Proteomes" id="UP001415857"/>
    </source>
</evidence>
<dbReference type="Proteomes" id="UP001415857">
    <property type="component" value="Unassembled WGS sequence"/>
</dbReference>
<feature type="signal peptide" evidence="2">
    <location>
        <begin position="1"/>
        <end position="20"/>
    </location>
</feature>
<dbReference type="PANTHER" id="PTHR12585">
    <property type="entry name" value="SCC1 / RAD21 FAMILY MEMBER"/>
    <property type="match status" value="1"/>
</dbReference>
<feature type="region of interest" description="Disordered" evidence="1">
    <location>
        <begin position="125"/>
        <end position="156"/>
    </location>
</feature>
<feature type="compositionally biased region" description="Basic and acidic residues" evidence="1">
    <location>
        <begin position="364"/>
        <end position="378"/>
    </location>
</feature>
<feature type="region of interest" description="Disordered" evidence="1">
    <location>
        <begin position="364"/>
        <end position="398"/>
    </location>
</feature>
<feature type="compositionally biased region" description="Basic and acidic residues" evidence="1">
    <location>
        <begin position="141"/>
        <end position="156"/>
    </location>
</feature>
<name>A0AAP0R9A5_LIQFO</name>
<dbReference type="GO" id="GO:0003682">
    <property type="term" value="F:chromatin binding"/>
    <property type="evidence" value="ECO:0007669"/>
    <property type="project" value="TreeGrafter"/>
</dbReference>
<evidence type="ECO:0000256" key="2">
    <source>
        <dbReference type="SAM" id="SignalP"/>
    </source>
</evidence>
<evidence type="ECO:0000256" key="1">
    <source>
        <dbReference type="SAM" id="MobiDB-lite"/>
    </source>
</evidence>
<dbReference type="AlphaFoldDB" id="A0AAP0R9A5"/>
<proteinExistence type="predicted"/>